<name>A0ABW5RTX4_9BACI</name>
<dbReference type="Proteomes" id="UP001597506">
    <property type="component" value="Unassembled WGS sequence"/>
</dbReference>
<keyword evidence="1" id="KW-0812">Transmembrane</keyword>
<keyword evidence="1" id="KW-1133">Transmembrane helix</keyword>
<proteinExistence type="predicted"/>
<comment type="caution">
    <text evidence="2">The sequence shown here is derived from an EMBL/GenBank/DDBJ whole genome shotgun (WGS) entry which is preliminary data.</text>
</comment>
<feature type="transmembrane region" description="Helical" evidence="1">
    <location>
        <begin position="52"/>
        <end position="71"/>
    </location>
</feature>
<keyword evidence="3" id="KW-1185">Reference proteome</keyword>
<protein>
    <submittedName>
        <fullName evidence="2">DUF4181 domain-containing protein</fullName>
    </submittedName>
</protein>
<dbReference type="EMBL" id="JBHUMF010000031">
    <property type="protein sequence ID" value="MFD2681801.1"/>
    <property type="molecule type" value="Genomic_DNA"/>
</dbReference>
<evidence type="ECO:0000256" key="1">
    <source>
        <dbReference type="SAM" id="Phobius"/>
    </source>
</evidence>
<evidence type="ECO:0000313" key="3">
    <source>
        <dbReference type="Proteomes" id="UP001597506"/>
    </source>
</evidence>
<dbReference type="InterPro" id="IPR025441">
    <property type="entry name" value="DUF4181"/>
</dbReference>
<feature type="transmembrane region" description="Helical" evidence="1">
    <location>
        <begin position="118"/>
        <end position="138"/>
    </location>
</feature>
<organism evidence="2 3">
    <name type="scientific">Bacillus seohaeanensis</name>
    <dbReference type="NCBI Taxonomy" id="284580"/>
    <lineage>
        <taxon>Bacteria</taxon>
        <taxon>Bacillati</taxon>
        <taxon>Bacillota</taxon>
        <taxon>Bacilli</taxon>
        <taxon>Bacillales</taxon>
        <taxon>Bacillaceae</taxon>
        <taxon>Bacillus</taxon>
    </lineage>
</organism>
<feature type="transmembrane region" description="Helical" evidence="1">
    <location>
        <begin position="77"/>
        <end position="97"/>
    </location>
</feature>
<accession>A0ABW5RTX4</accession>
<evidence type="ECO:0000313" key="2">
    <source>
        <dbReference type="EMBL" id="MFD2681801.1"/>
    </source>
</evidence>
<dbReference type="RefSeq" id="WP_377936318.1">
    <property type="nucleotide sequence ID" value="NZ_JBHUMF010000031.1"/>
</dbReference>
<gene>
    <name evidence="2" type="ORF">ACFSUL_13755</name>
</gene>
<feature type="transmembrane region" description="Helical" evidence="1">
    <location>
        <begin position="6"/>
        <end position="26"/>
    </location>
</feature>
<keyword evidence="1" id="KW-0472">Membrane</keyword>
<sequence>MSDFWLKFFLFLLIYGLLIFFFNRVMRKWFKVKKKKLSSYNHLNKKHKNVDWIIRITFVILIIVGGFYNAIQNPLERIWFLETHIVVFAFILASETVRAVMEKRYAENRNDYKYTLSQLGFISLSLLLIFTTNFFGVFN</sequence>
<dbReference type="Pfam" id="PF13789">
    <property type="entry name" value="DUF4181"/>
    <property type="match status" value="1"/>
</dbReference>
<reference evidence="3" key="1">
    <citation type="journal article" date="2019" name="Int. J. Syst. Evol. Microbiol.">
        <title>The Global Catalogue of Microorganisms (GCM) 10K type strain sequencing project: providing services to taxonomists for standard genome sequencing and annotation.</title>
        <authorList>
            <consortium name="The Broad Institute Genomics Platform"/>
            <consortium name="The Broad Institute Genome Sequencing Center for Infectious Disease"/>
            <person name="Wu L."/>
            <person name="Ma J."/>
        </authorList>
    </citation>
    <scope>NUCLEOTIDE SEQUENCE [LARGE SCALE GENOMIC DNA]</scope>
    <source>
        <strain evidence="3">KCTC 3913</strain>
    </source>
</reference>